<evidence type="ECO:0000259" key="1">
    <source>
        <dbReference type="Pfam" id="PF01872"/>
    </source>
</evidence>
<dbReference type="InterPro" id="IPR002734">
    <property type="entry name" value="RibDG_C"/>
</dbReference>
<dbReference type="Gene3D" id="3.40.430.10">
    <property type="entry name" value="Dihydrofolate Reductase, subunit A"/>
    <property type="match status" value="1"/>
</dbReference>
<dbReference type="SUPFAM" id="SSF53597">
    <property type="entry name" value="Dihydrofolate reductase-like"/>
    <property type="match status" value="1"/>
</dbReference>
<evidence type="ECO:0000313" key="3">
    <source>
        <dbReference type="Proteomes" id="UP001501746"/>
    </source>
</evidence>
<organism evidence="2 3">
    <name type="scientific">Agromyces salentinus</name>
    <dbReference type="NCBI Taxonomy" id="269421"/>
    <lineage>
        <taxon>Bacteria</taxon>
        <taxon>Bacillati</taxon>
        <taxon>Actinomycetota</taxon>
        <taxon>Actinomycetes</taxon>
        <taxon>Micrococcales</taxon>
        <taxon>Microbacteriaceae</taxon>
        <taxon>Agromyces</taxon>
    </lineage>
</organism>
<evidence type="ECO:0000313" key="2">
    <source>
        <dbReference type="EMBL" id="GAA1827942.1"/>
    </source>
</evidence>
<protein>
    <submittedName>
        <fullName evidence="2">Dihydrofolate reductase family protein</fullName>
    </submittedName>
</protein>
<dbReference type="Pfam" id="PF01872">
    <property type="entry name" value="RibD_C"/>
    <property type="match status" value="1"/>
</dbReference>
<dbReference type="EMBL" id="BAAANK010000002">
    <property type="protein sequence ID" value="GAA1827942.1"/>
    <property type="molecule type" value="Genomic_DNA"/>
</dbReference>
<dbReference type="RefSeq" id="WP_157427138.1">
    <property type="nucleotide sequence ID" value="NZ_BAAANK010000002.1"/>
</dbReference>
<dbReference type="PANTHER" id="PTHR38011:SF11">
    <property type="entry name" value="2,5-DIAMINO-6-RIBOSYLAMINO-4(3H)-PYRIMIDINONE 5'-PHOSPHATE REDUCTASE"/>
    <property type="match status" value="1"/>
</dbReference>
<name>A0ABN2MJG1_9MICO</name>
<dbReference type="Proteomes" id="UP001501746">
    <property type="component" value="Unassembled WGS sequence"/>
</dbReference>
<gene>
    <name evidence="2" type="ORF">GCM10009750_09340</name>
</gene>
<accession>A0ABN2MJG1</accession>
<comment type="caution">
    <text evidence="2">The sequence shown here is derived from an EMBL/GenBank/DDBJ whole genome shotgun (WGS) entry which is preliminary data.</text>
</comment>
<keyword evidence="3" id="KW-1185">Reference proteome</keyword>
<dbReference type="InterPro" id="IPR050765">
    <property type="entry name" value="Riboflavin_Biosynth_HTPR"/>
</dbReference>
<feature type="domain" description="Bacterial bifunctional deaminase-reductase C-terminal" evidence="1">
    <location>
        <begin position="5"/>
        <end position="164"/>
    </location>
</feature>
<dbReference type="PANTHER" id="PTHR38011">
    <property type="entry name" value="DIHYDROFOLATE REDUCTASE FAMILY PROTEIN (AFU_ORTHOLOGUE AFUA_8G06820)"/>
    <property type="match status" value="1"/>
</dbReference>
<reference evidence="2 3" key="1">
    <citation type="journal article" date="2019" name="Int. J. Syst. Evol. Microbiol.">
        <title>The Global Catalogue of Microorganisms (GCM) 10K type strain sequencing project: providing services to taxonomists for standard genome sequencing and annotation.</title>
        <authorList>
            <consortium name="The Broad Institute Genomics Platform"/>
            <consortium name="The Broad Institute Genome Sequencing Center for Infectious Disease"/>
            <person name="Wu L."/>
            <person name="Ma J."/>
        </authorList>
    </citation>
    <scope>NUCLEOTIDE SEQUENCE [LARGE SCALE GENOMIC DNA]</scope>
    <source>
        <strain evidence="2 3">JCM 14323</strain>
    </source>
</reference>
<dbReference type="InterPro" id="IPR024072">
    <property type="entry name" value="DHFR-like_dom_sf"/>
</dbReference>
<proteinExistence type="predicted"/>
<sequence>MGRLIAEQVVTADGYAADPAGGIDFFESLIQPGEDGDVGLNDAEQLAYVAQVDAILFGATTYRMFADYWPKVDPEVEHIAELINRVPKFVVSNTLASAPWGDGEIEILRGDGVAAAAQLKQRFATIIVWGSLTLTDALFRSGLVDELHLRVVPVLLGSGRSFSPAEVGEGAGAGGLELDHVETKPGGVLSVRYLVR</sequence>